<dbReference type="InterPro" id="IPR023753">
    <property type="entry name" value="FAD/NAD-binding_dom"/>
</dbReference>
<protein>
    <recommendedName>
        <fullName evidence="5">FAD/NAD(P)-binding domain-containing protein</fullName>
    </recommendedName>
</protein>
<dbReference type="PANTHER" id="PTHR42913">
    <property type="entry name" value="APOPTOSIS-INDUCING FACTOR 1"/>
    <property type="match status" value="1"/>
</dbReference>
<proteinExistence type="predicted"/>
<reference evidence="6" key="1">
    <citation type="journal article" date="2020" name="bioRxiv">
        <title>Comparative genomics of Chlamydomonas.</title>
        <authorList>
            <person name="Craig R.J."/>
            <person name="Hasan A.R."/>
            <person name="Ness R.W."/>
            <person name="Keightley P.D."/>
        </authorList>
    </citation>
    <scope>NUCLEOTIDE SEQUENCE</scope>
    <source>
        <strain evidence="6">CCAP 11/70</strain>
    </source>
</reference>
<dbReference type="InterPro" id="IPR036188">
    <property type="entry name" value="FAD/NAD-bd_sf"/>
</dbReference>
<dbReference type="GO" id="GO:0003955">
    <property type="term" value="F:NAD(P)H dehydrogenase (quinone) activity"/>
    <property type="evidence" value="ECO:0007669"/>
    <property type="project" value="TreeGrafter"/>
</dbReference>
<sequence length="542" mass="55670">MQRLGLGRALGDWSGVNMLWGASRSGRSTAVRATSTQGATSSASSSATAHAPRVVVLGGGFGGLYAAVRLDQLMWPKGKKPQVTLVDQSERFVFKPLLYELIGGTATAEEVAPPFAQLLAPYPVRFVQAQVSSVETTAPGGASTSAPDEPPAAGHVMLSDGSSLPYDYLLVALGSQPDSRGVPGVRQWAVPFNSDEDALRVKGSLDLLADSGAAGTVVVVGGGYAGVELAAVLGERCRQRGGNVSVRLVTPGAEIMEGCPPGQREAANKALADLGVRLETGTRVVEVRGPEPADASAPDATQMPTACTLVLTTAPLAAALSEAEESLLPADLVVWTAGSSPATKEARRGFPFPTDDRGAVLTEPSLRVRGSERVFALGDVAVARTEGPGHHPQLPATAQVAFQQADYAAWNMWAAINGRPLLPFRYQHLGSMMSLGQTNAAVALPVPVPAPLADAVTQSPLGPLLSLAGVRLGSSAPASAAGPAAAVGADSGVTVEGPLAAILRRGAYLYRQPTNEQRLSVAASWLKQGLEAAASLAGGRPQ</sequence>
<dbReference type="GO" id="GO:0042372">
    <property type="term" value="P:phylloquinone biosynthetic process"/>
    <property type="evidence" value="ECO:0007669"/>
    <property type="project" value="TreeGrafter"/>
</dbReference>
<dbReference type="PRINTS" id="PR00368">
    <property type="entry name" value="FADPNR"/>
</dbReference>
<name>A0A835Y3E8_9CHLO</name>
<dbReference type="Pfam" id="PF07992">
    <property type="entry name" value="Pyr_redox_2"/>
    <property type="match status" value="1"/>
</dbReference>
<dbReference type="PRINTS" id="PR00411">
    <property type="entry name" value="PNDRDTASEI"/>
</dbReference>
<dbReference type="InterPro" id="IPR051169">
    <property type="entry name" value="NADH-Q_oxidoreductase"/>
</dbReference>
<evidence type="ECO:0000256" key="4">
    <source>
        <dbReference type="ARBA" id="ARBA00023002"/>
    </source>
</evidence>
<evidence type="ECO:0000259" key="5">
    <source>
        <dbReference type="Pfam" id="PF07992"/>
    </source>
</evidence>
<dbReference type="PANTHER" id="PTHR42913:SF4">
    <property type="entry name" value="ALTERNATIVE NAD(P)H-UBIQUINONE OXIDOREDUCTASE C1, CHLOROPLASTIC_MITOCHONDRIAL"/>
    <property type="match status" value="1"/>
</dbReference>
<accession>A0A835Y3E8</accession>
<evidence type="ECO:0000256" key="2">
    <source>
        <dbReference type="ARBA" id="ARBA00022630"/>
    </source>
</evidence>
<keyword evidence="3" id="KW-0274">FAD</keyword>
<feature type="domain" description="FAD/NAD(P)-binding" evidence="5">
    <location>
        <begin position="53"/>
        <end position="405"/>
    </location>
</feature>
<comment type="cofactor">
    <cofactor evidence="1">
        <name>FAD</name>
        <dbReference type="ChEBI" id="CHEBI:57692"/>
    </cofactor>
</comment>
<dbReference type="Proteomes" id="UP000612055">
    <property type="component" value="Unassembled WGS sequence"/>
</dbReference>
<evidence type="ECO:0000313" key="7">
    <source>
        <dbReference type="Proteomes" id="UP000612055"/>
    </source>
</evidence>
<evidence type="ECO:0000313" key="6">
    <source>
        <dbReference type="EMBL" id="KAG2494467.1"/>
    </source>
</evidence>
<dbReference type="OrthoDB" id="5376590at2759"/>
<dbReference type="GO" id="GO:0009507">
    <property type="term" value="C:chloroplast"/>
    <property type="evidence" value="ECO:0007669"/>
    <property type="project" value="TreeGrafter"/>
</dbReference>
<evidence type="ECO:0000256" key="3">
    <source>
        <dbReference type="ARBA" id="ARBA00022827"/>
    </source>
</evidence>
<dbReference type="GO" id="GO:0019646">
    <property type="term" value="P:aerobic electron transport chain"/>
    <property type="evidence" value="ECO:0007669"/>
    <property type="project" value="TreeGrafter"/>
</dbReference>
<organism evidence="6 7">
    <name type="scientific">Edaphochlamys debaryana</name>
    <dbReference type="NCBI Taxonomy" id="47281"/>
    <lineage>
        <taxon>Eukaryota</taxon>
        <taxon>Viridiplantae</taxon>
        <taxon>Chlorophyta</taxon>
        <taxon>core chlorophytes</taxon>
        <taxon>Chlorophyceae</taxon>
        <taxon>CS clade</taxon>
        <taxon>Chlamydomonadales</taxon>
        <taxon>Chlamydomonadales incertae sedis</taxon>
        <taxon>Edaphochlamys</taxon>
    </lineage>
</organism>
<dbReference type="EMBL" id="JAEHOE010000031">
    <property type="protein sequence ID" value="KAG2494467.1"/>
    <property type="molecule type" value="Genomic_DNA"/>
</dbReference>
<dbReference type="AlphaFoldDB" id="A0A835Y3E8"/>
<dbReference type="Gene3D" id="3.50.50.100">
    <property type="match status" value="1"/>
</dbReference>
<gene>
    <name evidence="6" type="ORF">HYH03_007519</name>
</gene>
<evidence type="ECO:0000256" key="1">
    <source>
        <dbReference type="ARBA" id="ARBA00001974"/>
    </source>
</evidence>
<keyword evidence="4" id="KW-0560">Oxidoreductase</keyword>
<keyword evidence="2" id="KW-0285">Flavoprotein</keyword>
<dbReference type="SUPFAM" id="SSF51905">
    <property type="entry name" value="FAD/NAD(P)-binding domain"/>
    <property type="match status" value="1"/>
</dbReference>
<comment type="caution">
    <text evidence="6">The sequence shown here is derived from an EMBL/GenBank/DDBJ whole genome shotgun (WGS) entry which is preliminary data.</text>
</comment>
<keyword evidence="7" id="KW-1185">Reference proteome</keyword>